<protein>
    <submittedName>
        <fullName evidence="2">Tobamovirus multiplication protein 2B</fullName>
    </submittedName>
</protein>
<gene>
    <name evidence="2" type="ORF">M6B38_123750</name>
</gene>
<dbReference type="AlphaFoldDB" id="A0AAX6H3B9"/>
<reference evidence="2" key="1">
    <citation type="journal article" date="2023" name="GigaByte">
        <title>Genome assembly of the bearded iris, Iris pallida Lam.</title>
        <authorList>
            <person name="Bruccoleri R.E."/>
            <person name="Oakeley E.J."/>
            <person name="Faust A.M.E."/>
            <person name="Altorfer M."/>
            <person name="Dessus-Babus S."/>
            <person name="Burckhardt D."/>
            <person name="Oertli M."/>
            <person name="Naumann U."/>
            <person name="Petersen F."/>
            <person name="Wong J."/>
        </authorList>
    </citation>
    <scope>NUCLEOTIDE SEQUENCE</scope>
    <source>
        <strain evidence="2">GSM-AAB239-AS_SAM_17_03QT</strain>
    </source>
</reference>
<organism evidence="2 3">
    <name type="scientific">Iris pallida</name>
    <name type="common">Sweet iris</name>
    <dbReference type="NCBI Taxonomy" id="29817"/>
    <lineage>
        <taxon>Eukaryota</taxon>
        <taxon>Viridiplantae</taxon>
        <taxon>Streptophyta</taxon>
        <taxon>Embryophyta</taxon>
        <taxon>Tracheophyta</taxon>
        <taxon>Spermatophyta</taxon>
        <taxon>Magnoliopsida</taxon>
        <taxon>Liliopsida</taxon>
        <taxon>Asparagales</taxon>
        <taxon>Iridaceae</taxon>
        <taxon>Iridoideae</taxon>
        <taxon>Irideae</taxon>
        <taxon>Iris</taxon>
    </lineage>
</organism>
<accession>A0AAX6H3B9</accession>
<reference evidence="2" key="2">
    <citation type="submission" date="2023-04" db="EMBL/GenBank/DDBJ databases">
        <authorList>
            <person name="Bruccoleri R.E."/>
            <person name="Oakeley E.J."/>
            <person name="Faust A.-M."/>
            <person name="Dessus-Babus S."/>
            <person name="Altorfer M."/>
            <person name="Burckhardt D."/>
            <person name="Oertli M."/>
            <person name="Naumann U."/>
            <person name="Petersen F."/>
            <person name="Wong J."/>
        </authorList>
    </citation>
    <scope>NUCLEOTIDE SEQUENCE</scope>
    <source>
        <strain evidence="2">GSM-AAB239-AS_SAM_17_03QT</strain>
        <tissue evidence="2">Leaf</tissue>
    </source>
</reference>
<dbReference type="EMBL" id="JANAVB010013597">
    <property type="protein sequence ID" value="KAJ6835047.1"/>
    <property type="molecule type" value="Genomic_DNA"/>
</dbReference>
<feature type="compositionally biased region" description="Gly residues" evidence="1">
    <location>
        <begin position="11"/>
        <end position="25"/>
    </location>
</feature>
<evidence type="ECO:0000313" key="3">
    <source>
        <dbReference type="Proteomes" id="UP001140949"/>
    </source>
</evidence>
<evidence type="ECO:0000313" key="2">
    <source>
        <dbReference type="EMBL" id="KAJ6835047.1"/>
    </source>
</evidence>
<proteinExistence type="predicted"/>
<keyword evidence="3" id="KW-1185">Reference proteome</keyword>
<feature type="compositionally biased region" description="Low complexity" evidence="1">
    <location>
        <begin position="1"/>
        <end position="10"/>
    </location>
</feature>
<comment type="caution">
    <text evidence="2">The sequence shown here is derived from an EMBL/GenBank/DDBJ whole genome shotgun (WGS) entry which is preliminary data.</text>
</comment>
<dbReference type="Proteomes" id="UP001140949">
    <property type="component" value="Unassembled WGS sequence"/>
</dbReference>
<sequence>MASASGSVGSNRGGGGGGGGGGGEGSAKATVADQISQAVLSTSNLLRLMNDSSPCQAHLIKLPKNLYAKASTITNTGQILEQLPRVISSLDAYMESSLRSAPQLKTVTQLLSNMENSQLRSAFRAKQSEEEQKSA</sequence>
<feature type="region of interest" description="Disordered" evidence="1">
    <location>
        <begin position="1"/>
        <end position="28"/>
    </location>
</feature>
<evidence type="ECO:0000256" key="1">
    <source>
        <dbReference type="SAM" id="MobiDB-lite"/>
    </source>
</evidence>
<name>A0AAX6H3B9_IRIPA</name>